<evidence type="ECO:0000256" key="10">
    <source>
        <dbReference type="ARBA" id="ARBA00047899"/>
    </source>
</evidence>
<organism evidence="17 18">
    <name type="scientific">Cucurbita maxima</name>
    <name type="common">Pumpkin</name>
    <name type="synonym">Winter squash</name>
    <dbReference type="NCBI Taxonomy" id="3661"/>
    <lineage>
        <taxon>Eukaryota</taxon>
        <taxon>Viridiplantae</taxon>
        <taxon>Streptophyta</taxon>
        <taxon>Embryophyta</taxon>
        <taxon>Tracheophyta</taxon>
        <taxon>Spermatophyta</taxon>
        <taxon>Magnoliopsida</taxon>
        <taxon>eudicotyledons</taxon>
        <taxon>Gunneridae</taxon>
        <taxon>Pentapetalae</taxon>
        <taxon>rosids</taxon>
        <taxon>fabids</taxon>
        <taxon>Cucurbitales</taxon>
        <taxon>Cucurbitaceae</taxon>
        <taxon>Cucurbiteae</taxon>
        <taxon>Cucurbita</taxon>
    </lineage>
</organism>
<dbReference type="Pfam" id="PF00069">
    <property type="entry name" value="Pkinase"/>
    <property type="match status" value="1"/>
</dbReference>
<dbReference type="PROSITE" id="PS50011">
    <property type="entry name" value="PROTEIN_KINASE_DOM"/>
    <property type="match status" value="1"/>
</dbReference>
<dbReference type="InterPro" id="IPR008271">
    <property type="entry name" value="Ser/Thr_kinase_AS"/>
</dbReference>
<dbReference type="InterPro" id="IPR017441">
    <property type="entry name" value="Protein_kinase_ATP_BS"/>
</dbReference>
<dbReference type="OrthoDB" id="4062651at2759"/>
<keyword evidence="17" id="KW-1185">Reference proteome</keyword>
<dbReference type="KEGG" id="cmax:111467015"/>
<dbReference type="EC" id="2.7.11.1" evidence="2"/>
<name>A0A6J1HVC2_CUCMA</name>
<keyword evidence="8" id="KW-0418">Kinase</keyword>
<dbReference type="PANTHER" id="PTHR47987">
    <property type="entry name" value="OS08G0249100 PROTEIN"/>
    <property type="match status" value="1"/>
</dbReference>
<dbReference type="Gene3D" id="1.10.510.10">
    <property type="entry name" value="Transferase(Phosphotransferase) domain 1"/>
    <property type="match status" value="1"/>
</dbReference>
<dbReference type="RefSeq" id="XP_022967538.1">
    <property type="nucleotide sequence ID" value="XM_023111770.1"/>
</dbReference>
<accession>A0A6J1HVC2</accession>
<evidence type="ECO:0000256" key="15">
    <source>
        <dbReference type="SAM" id="MobiDB-lite"/>
    </source>
</evidence>
<dbReference type="InterPro" id="IPR011009">
    <property type="entry name" value="Kinase-like_dom_sf"/>
</dbReference>
<evidence type="ECO:0000256" key="5">
    <source>
        <dbReference type="ARBA" id="ARBA00022553"/>
    </source>
</evidence>
<evidence type="ECO:0000256" key="11">
    <source>
        <dbReference type="ARBA" id="ARBA00048679"/>
    </source>
</evidence>
<dbReference type="SUPFAM" id="SSF56112">
    <property type="entry name" value="Protein kinase-like (PK-like)"/>
    <property type="match status" value="1"/>
</dbReference>
<dbReference type="PROSITE" id="PS00108">
    <property type="entry name" value="PROTEIN_KINASE_ST"/>
    <property type="match status" value="1"/>
</dbReference>
<dbReference type="InterPro" id="IPR000719">
    <property type="entry name" value="Prot_kinase_dom"/>
</dbReference>
<feature type="compositionally biased region" description="Polar residues" evidence="15">
    <location>
        <begin position="1"/>
        <end position="11"/>
    </location>
</feature>
<evidence type="ECO:0000256" key="8">
    <source>
        <dbReference type="ARBA" id="ARBA00022777"/>
    </source>
</evidence>
<dbReference type="Gene3D" id="3.30.200.20">
    <property type="entry name" value="Phosphorylase Kinase, domain 1"/>
    <property type="match status" value="1"/>
</dbReference>
<keyword evidence="3" id="KW-0963">Cytoplasm</keyword>
<feature type="domain" description="Protein kinase" evidence="16">
    <location>
        <begin position="107"/>
        <end position="378"/>
    </location>
</feature>
<evidence type="ECO:0000256" key="14">
    <source>
        <dbReference type="RuleBase" id="RU000304"/>
    </source>
</evidence>
<comment type="catalytic activity">
    <reaction evidence="10">
        <text>L-threonyl-[protein] + ATP = O-phospho-L-threonyl-[protein] + ADP + H(+)</text>
        <dbReference type="Rhea" id="RHEA:46608"/>
        <dbReference type="Rhea" id="RHEA-COMP:11060"/>
        <dbReference type="Rhea" id="RHEA-COMP:11605"/>
        <dbReference type="ChEBI" id="CHEBI:15378"/>
        <dbReference type="ChEBI" id="CHEBI:30013"/>
        <dbReference type="ChEBI" id="CHEBI:30616"/>
        <dbReference type="ChEBI" id="CHEBI:61977"/>
        <dbReference type="ChEBI" id="CHEBI:456216"/>
        <dbReference type="EC" id="2.7.11.1"/>
    </reaction>
</comment>
<feature type="region of interest" description="Disordered" evidence="15">
    <location>
        <begin position="1"/>
        <end position="33"/>
    </location>
</feature>
<evidence type="ECO:0000256" key="3">
    <source>
        <dbReference type="ARBA" id="ARBA00022490"/>
    </source>
</evidence>
<keyword evidence="4 14" id="KW-0723">Serine/threonine-protein kinase</keyword>
<proteinExistence type="inferred from homology"/>
<evidence type="ECO:0000313" key="17">
    <source>
        <dbReference type="Proteomes" id="UP000504608"/>
    </source>
</evidence>
<keyword evidence="5" id="KW-0597">Phosphoprotein</keyword>
<evidence type="ECO:0000256" key="9">
    <source>
        <dbReference type="ARBA" id="ARBA00022840"/>
    </source>
</evidence>
<keyword evidence="9 13" id="KW-0067">ATP-binding</keyword>
<dbReference type="PANTHER" id="PTHR47987:SF12">
    <property type="entry name" value="PROTEIN KINASE FAMILY PROTEIN"/>
    <property type="match status" value="1"/>
</dbReference>
<comment type="similarity">
    <text evidence="14">Belongs to the protein kinase superfamily.</text>
</comment>
<dbReference type="Proteomes" id="UP000504608">
    <property type="component" value="Unplaced"/>
</dbReference>
<dbReference type="FunFam" id="1.10.510.10:FF:000335">
    <property type="entry name" value="receptor-like cytosolic serine/threonine-protein kinase RBK2"/>
    <property type="match status" value="1"/>
</dbReference>
<sequence>MKENVDSSSPTGILEDYFRSSGSESTSSGDPKPPSFWRGMFKLLRSKSTKPVSKLHPLNVLKLSKKLSNSMRESLHLHFRFDSNVANFNSPWKNFTLRELEVATNYFSPESLIGKGGYAEVYRGCLKNGQVVAVKRLTRGKFDENTADFLLELGIMAHVNHPNTAKLIGYGIEGGMHLVLQFFPQGSLASWLHGLKEKLEWNIRYKIANGTAKGLRYLHEGCQRRIIHRDIKAANILLTEEFEPQKFVQQICDFGLAKWLPKQWTHHIVSKFEGTFGYLPPEYLSHGIVDEKTDVFAFGVLLLELVTGRRALDYSQQSLVLWAKPLLKKNNVRELVDPFITNYNSRQMNLVLLAASLCIQQSSIRRPCMNQACSCLYYSSNSQPSYLTTAFVQPVKCYVMLLLLCSFFIQQMVRNHDSPQWYDIIHFEHKLS</sequence>
<dbReference type="PROSITE" id="PS00107">
    <property type="entry name" value="PROTEIN_KINASE_ATP"/>
    <property type="match status" value="1"/>
</dbReference>
<dbReference type="GeneID" id="111467015"/>
<dbReference type="InterPro" id="IPR046958">
    <property type="entry name" value="RBK1/2/STUNTED"/>
</dbReference>
<evidence type="ECO:0000256" key="2">
    <source>
        <dbReference type="ARBA" id="ARBA00012513"/>
    </source>
</evidence>
<evidence type="ECO:0000256" key="7">
    <source>
        <dbReference type="ARBA" id="ARBA00022741"/>
    </source>
</evidence>
<gene>
    <name evidence="18" type="primary">LOC111467015</name>
</gene>
<evidence type="ECO:0000256" key="1">
    <source>
        <dbReference type="ARBA" id="ARBA00004496"/>
    </source>
</evidence>
<comment type="subcellular location">
    <subcellularLocation>
        <location evidence="1">Cytoplasm</location>
    </subcellularLocation>
</comment>
<dbReference type="FunFam" id="3.30.200.20:FF:000389">
    <property type="entry name" value="Receptor-like cytosolic serine/threonine-protein kinase RBK1"/>
    <property type="match status" value="1"/>
</dbReference>
<feature type="compositionally biased region" description="Low complexity" evidence="15">
    <location>
        <begin position="20"/>
        <end position="29"/>
    </location>
</feature>
<dbReference type="GO" id="GO:0051020">
    <property type="term" value="F:GTPase binding"/>
    <property type="evidence" value="ECO:0007669"/>
    <property type="project" value="UniProtKB-ARBA"/>
</dbReference>
<dbReference type="GO" id="GO:0005737">
    <property type="term" value="C:cytoplasm"/>
    <property type="evidence" value="ECO:0007669"/>
    <property type="project" value="UniProtKB-SubCell"/>
</dbReference>
<evidence type="ECO:0000256" key="12">
    <source>
        <dbReference type="ARBA" id="ARBA00063228"/>
    </source>
</evidence>
<keyword evidence="7 13" id="KW-0547">Nucleotide-binding</keyword>
<reference evidence="18" key="1">
    <citation type="submission" date="2025-08" db="UniProtKB">
        <authorList>
            <consortium name="RefSeq"/>
        </authorList>
    </citation>
    <scope>IDENTIFICATION</scope>
    <source>
        <tissue evidence="18">Young leaves</tissue>
    </source>
</reference>
<comment type="catalytic activity">
    <reaction evidence="11">
        <text>L-seryl-[protein] + ATP = O-phospho-L-seryl-[protein] + ADP + H(+)</text>
        <dbReference type="Rhea" id="RHEA:17989"/>
        <dbReference type="Rhea" id="RHEA-COMP:9863"/>
        <dbReference type="Rhea" id="RHEA-COMP:11604"/>
        <dbReference type="ChEBI" id="CHEBI:15378"/>
        <dbReference type="ChEBI" id="CHEBI:29999"/>
        <dbReference type="ChEBI" id="CHEBI:30616"/>
        <dbReference type="ChEBI" id="CHEBI:83421"/>
        <dbReference type="ChEBI" id="CHEBI:456216"/>
        <dbReference type="EC" id="2.7.11.1"/>
    </reaction>
</comment>
<dbReference type="SMART" id="SM00220">
    <property type="entry name" value="S_TKc"/>
    <property type="match status" value="1"/>
</dbReference>
<keyword evidence="6" id="KW-0808">Transferase</keyword>
<evidence type="ECO:0000256" key="4">
    <source>
        <dbReference type="ARBA" id="ARBA00022527"/>
    </source>
</evidence>
<evidence type="ECO:0000256" key="6">
    <source>
        <dbReference type="ARBA" id="ARBA00022679"/>
    </source>
</evidence>
<evidence type="ECO:0000259" key="16">
    <source>
        <dbReference type="PROSITE" id="PS50011"/>
    </source>
</evidence>
<dbReference type="GO" id="GO:0005524">
    <property type="term" value="F:ATP binding"/>
    <property type="evidence" value="ECO:0007669"/>
    <property type="project" value="UniProtKB-UniRule"/>
</dbReference>
<protein>
    <recommendedName>
        <fullName evidence="2">non-specific serine/threonine protein kinase</fullName>
        <ecNumber evidence="2">2.7.11.1</ecNumber>
    </recommendedName>
</protein>
<feature type="binding site" evidence="13">
    <location>
        <position position="135"/>
    </location>
    <ligand>
        <name>ATP</name>
        <dbReference type="ChEBI" id="CHEBI:30616"/>
    </ligand>
</feature>
<evidence type="ECO:0000313" key="18">
    <source>
        <dbReference type="RefSeq" id="XP_022967538.1"/>
    </source>
</evidence>
<dbReference type="AlphaFoldDB" id="A0A6J1HVC2"/>
<dbReference type="GO" id="GO:0004674">
    <property type="term" value="F:protein serine/threonine kinase activity"/>
    <property type="evidence" value="ECO:0007669"/>
    <property type="project" value="UniProtKB-KW"/>
</dbReference>
<comment type="subunit">
    <text evidence="12">Interacts with ARAC5 and ARAC10.</text>
</comment>
<evidence type="ECO:0000256" key="13">
    <source>
        <dbReference type="PROSITE-ProRule" id="PRU10141"/>
    </source>
</evidence>